<dbReference type="GO" id="GO:0008408">
    <property type="term" value="F:3'-5' exonuclease activity"/>
    <property type="evidence" value="ECO:0007669"/>
    <property type="project" value="TreeGrafter"/>
</dbReference>
<dbReference type="AlphaFoldDB" id="A0A9W6LIV8"/>
<evidence type="ECO:0000256" key="1">
    <source>
        <dbReference type="ARBA" id="ARBA00022722"/>
    </source>
</evidence>
<dbReference type="CDD" id="cd06127">
    <property type="entry name" value="DEDDh"/>
    <property type="match status" value="1"/>
</dbReference>
<keyword evidence="3" id="KW-0269">Exonuclease</keyword>
<comment type="function">
    <text evidence="4">DNA polymerase III is a complex, multichain enzyme responsible for most of the replicative synthesis in bacteria. The epsilon subunit contain the editing function and is a proofreading 3'-5' exonuclease.</text>
</comment>
<dbReference type="NCBIfam" id="TIGR00573">
    <property type="entry name" value="dnaq"/>
    <property type="match status" value="1"/>
</dbReference>
<comment type="subunit">
    <text evidence="5">DNA polymerase III contains a core (composed of alpha, epsilon and theta chains) that associates with a tau subunit. This core dimerizes to form the POLIII' complex. PolIII' associates with the gamma complex (composed of gamma, delta, delta', psi and chi chains) and with the beta chain to form the complete DNA polymerase III complex.</text>
</comment>
<evidence type="ECO:0000256" key="2">
    <source>
        <dbReference type="ARBA" id="ARBA00022801"/>
    </source>
</evidence>
<dbReference type="GO" id="GO:0005829">
    <property type="term" value="C:cytosol"/>
    <property type="evidence" value="ECO:0007669"/>
    <property type="project" value="TreeGrafter"/>
</dbReference>
<dbReference type="Proteomes" id="UP001144297">
    <property type="component" value="Unassembled WGS sequence"/>
</dbReference>
<dbReference type="EMBL" id="BSDX01000001">
    <property type="protein sequence ID" value="GLI52561.1"/>
    <property type="molecule type" value="Genomic_DNA"/>
</dbReference>
<accession>A0A9W6LIV8</accession>
<feature type="domain" description="Exonuclease" evidence="6">
    <location>
        <begin position="23"/>
        <end position="199"/>
    </location>
</feature>
<dbReference type="PANTHER" id="PTHR30231">
    <property type="entry name" value="DNA POLYMERASE III SUBUNIT EPSILON"/>
    <property type="match status" value="1"/>
</dbReference>
<keyword evidence="8" id="KW-1185">Reference proteome</keyword>
<keyword evidence="1" id="KW-0540">Nuclease</keyword>
<dbReference type="Gene3D" id="3.30.420.10">
    <property type="entry name" value="Ribonuclease H-like superfamily/Ribonuclease H"/>
    <property type="match status" value="1"/>
</dbReference>
<dbReference type="GO" id="GO:0006260">
    <property type="term" value="P:DNA replication"/>
    <property type="evidence" value="ECO:0007669"/>
    <property type="project" value="InterPro"/>
</dbReference>
<evidence type="ECO:0000256" key="5">
    <source>
        <dbReference type="ARBA" id="ARBA00026073"/>
    </source>
</evidence>
<dbReference type="PANTHER" id="PTHR30231:SF4">
    <property type="entry name" value="PROTEIN NEN2"/>
    <property type="match status" value="1"/>
</dbReference>
<dbReference type="InterPro" id="IPR012337">
    <property type="entry name" value="RNaseH-like_sf"/>
</dbReference>
<dbReference type="SUPFAM" id="SSF53098">
    <property type="entry name" value="Ribonuclease H-like"/>
    <property type="match status" value="1"/>
</dbReference>
<evidence type="ECO:0000256" key="3">
    <source>
        <dbReference type="ARBA" id="ARBA00022839"/>
    </source>
</evidence>
<dbReference type="FunFam" id="3.30.420.10:FF:000045">
    <property type="entry name" value="3'-5' exonuclease DinG"/>
    <property type="match status" value="1"/>
</dbReference>
<evidence type="ECO:0000313" key="8">
    <source>
        <dbReference type="Proteomes" id="UP001144297"/>
    </source>
</evidence>
<dbReference type="InterPro" id="IPR006054">
    <property type="entry name" value="DnaQ"/>
</dbReference>
<gene>
    <name evidence="7" type="ORF">TISLANDTSLP1_02540</name>
</gene>
<dbReference type="GO" id="GO:0003887">
    <property type="term" value="F:DNA-directed DNA polymerase activity"/>
    <property type="evidence" value="ECO:0007669"/>
    <property type="project" value="InterPro"/>
</dbReference>
<protein>
    <submittedName>
        <fullName evidence="7">DNA polymerase III subunit epsilon</fullName>
    </submittedName>
</protein>
<dbReference type="GO" id="GO:0003677">
    <property type="term" value="F:DNA binding"/>
    <property type="evidence" value="ECO:0007669"/>
    <property type="project" value="InterPro"/>
</dbReference>
<dbReference type="Pfam" id="PF00929">
    <property type="entry name" value="RNase_T"/>
    <property type="match status" value="1"/>
</dbReference>
<evidence type="ECO:0000256" key="4">
    <source>
        <dbReference type="ARBA" id="ARBA00025483"/>
    </source>
</evidence>
<organism evidence="7 8">
    <name type="scientific">Thermodesulfovibrio yellowstonii</name>
    <dbReference type="NCBI Taxonomy" id="28262"/>
    <lineage>
        <taxon>Bacteria</taxon>
        <taxon>Pseudomonadati</taxon>
        <taxon>Nitrospirota</taxon>
        <taxon>Thermodesulfovibrionia</taxon>
        <taxon>Thermodesulfovibrionales</taxon>
        <taxon>Thermodesulfovibrionaceae</taxon>
        <taxon>Thermodesulfovibrio</taxon>
    </lineage>
</organism>
<dbReference type="InterPro" id="IPR013520">
    <property type="entry name" value="Ribonucl_H"/>
</dbReference>
<name>A0A9W6LIV8_9BACT</name>
<proteinExistence type="predicted"/>
<comment type="caution">
    <text evidence="7">The sequence shown here is derived from an EMBL/GenBank/DDBJ whole genome shotgun (WGS) entry which is preliminary data.</text>
</comment>
<evidence type="ECO:0000259" key="6">
    <source>
        <dbReference type="SMART" id="SM00479"/>
    </source>
</evidence>
<dbReference type="SMART" id="SM00479">
    <property type="entry name" value="EXOIII"/>
    <property type="match status" value="1"/>
</dbReference>
<reference evidence="7" key="1">
    <citation type="submission" date="2022-12" db="EMBL/GenBank/DDBJ databases">
        <title>Reference genome sequencing for broad-spectrum identification of bacterial and archaeal isolates by mass spectrometry.</title>
        <authorList>
            <person name="Sekiguchi Y."/>
            <person name="Tourlousse D.M."/>
        </authorList>
    </citation>
    <scope>NUCLEOTIDE SEQUENCE</scope>
    <source>
        <strain evidence="7">TSL-P1</strain>
    </source>
</reference>
<dbReference type="InterPro" id="IPR036397">
    <property type="entry name" value="RNaseH_sf"/>
</dbReference>
<evidence type="ECO:0000313" key="7">
    <source>
        <dbReference type="EMBL" id="GLI52561.1"/>
    </source>
</evidence>
<sequence>MIKFFRKKRDKGIISQQLISETDFVVVDTELTGLNEFRDNIIAIGAIKMKGRTIKIGDIFYRTVSPSTKKFRKESIMIHEITPSELEKCPQIEPILREFIKFSKNCLVVGHCVDIDLTFLKKEIRNNLREIFEPFSIDTLLIYKWLIKKEILPSDFSNKNSLEDIALSLDIEPKELHDALSDAFITAQIFQRLLAYLGELKIFTVGELLEIGSIYEKSFGTTIKKEAYQL</sequence>
<keyword evidence="2" id="KW-0378">Hydrolase</keyword>